<dbReference type="AlphaFoldDB" id="A0A178IDT2"/>
<evidence type="ECO:0000259" key="4">
    <source>
        <dbReference type="Pfam" id="PF05592"/>
    </source>
</evidence>
<feature type="domain" description="Alpha-L-rhamnosidase concanavalin-like" evidence="4">
    <location>
        <begin position="571"/>
        <end position="672"/>
    </location>
</feature>
<dbReference type="PANTHER" id="PTHR33307:SF6">
    <property type="entry name" value="ALPHA-RHAMNOSIDASE (EUROFUNG)-RELATED"/>
    <property type="match status" value="1"/>
</dbReference>
<dbReference type="Gene3D" id="2.60.120.260">
    <property type="entry name" value="Galactose-binding domain-like"/>
    <property type="match status" value="3"/>
</dbReference>
<evidence type="ECO:0000259" key="5">
    <source>
        <dbReference type="Pfam" id="PF08531"/>
    </source>
</evidence>
<feature type="domain" description="Alpha-L-rhamnosidase C-terminal" evidence="7">
    <location>
        <begin position="1015"/>
        <end position="1089"/>
    </location>
</feature>
<evidence type="ECO:0000259" key="7">
    <source>
        <dbReference type="Pfam" id="PF17390"/>
    </source>
</evidence>
<comment type="catalytic activity">
    <reaction evidence="1">
        <text>Hydrolysis of terminal non-reducing alpha-L-rhamnose residues in alpha-L-rhamnosides.</text>
        <dbReference type="EC" id="3.2.1.40"/>
    </reaction>
</comment>
<evidence type="ECO:0000313" key="9">
    <source>
        <dbReference type="Proteomes" id="UP000078486"/>
    </source>
</evidence>
<dbReference type="InterPro" id="IPR012341">
    <property type="entry name" value="6hp_glycosidase-like_sf"/>
</dbReference>
<dbReference type="Gene3D" id="2.60.40.10">
    <property type="entry name" value="Immunoglobulins"/>
    <property type="match status" value="1"/>
</dbReference>
<dbReference type="Gene3D" id="2.60.420.10">
    <property type="entry name" value="Maltose phosphorylase, domain 3"/>
    <property type="match status" value="1"/>
</dbReference>
<keyword evidence="3" id="KW-0378">Hydrolase</keyword>
<reference evidence="8 9" key="1">
    <citation type="submission" date="2016-01" db="EMBL/GenBank/DDBJ databases">
        <title>High potential of lignocellulose degradation of a new Verrucomicrobia species.</title>
        <authorList>
            <person name="Wang Y."/>
            <person name="Shi Y."/>
            <person name="Qiu Z."/>
            <person name="Liu S."/>
            <person name="Yang H."/>
        </authorList>
    </citation>
    <scope>NUCLEOTIDE SEQUENCE [LARGE SCALE GENOMIC DNA]</scope>
    <source>
        <strain evidence="8 9">TSB47</strain>
    </source>
</reference>
<keyword evidence="9" id="KW-1185">Reference proteome</keyword>
<dbReference type="InterPro" id="IPR008979">
    <property type="entry name" value="Galactose-bd-like_sf"/>
</dbReference>
<dbReference type="InterPro" id="IPR008928">
    <property type="entry name" value="6-hairpin_glycosidase_sf"/>
</dbReference>
<dbReference type="PIRSF" id="PIRSF010631">
    <property type="entry name" value="A-rhamnsds"/>
    <property type="match status" value="1"/>
</dbReference>
<dbReference type="Gene3D" id="1.50.10.10">
    <property type="match status" value="1"/>
</dbReference>
<dbReference type="InterPro" id="IPR008902">
    <property type="entry name" value="Rhamnosid_concanavalin"/>
</dbReference>
<dbReference type="GO" id="GO:0005975">
    <property type="term" value="P:carbohydrate metabolic process"/>
    <property type="evidence" value="ECO:0007669"/>
    <property type="project" value="InterPro"/>
</dbReference>
<dbReference type="InterPro" id="IPR013783">
    <property type="entry name" value="Ig-like_fold"/>
</dbReference>
<dbReference type="InterPro" id="IPR016007">
    <property type="entry name" value="Alpha_rhamnosid"/>
</dbReference>
<dbReference type="SUPFAM" id="SSF49785">
    <property type="entry name" value="Galactose-binding domain-like"/>
    <property type="match status" value="1"/>
</dbReference>
<evidence type="ECO:0000256" key="1">
    <source>
        <dbReference type="ARBA" id="ARBA00001445"/>
    </source>
</evidence>
<protein>
    <recommendedName>
        <fullName evidence="2">alpha-L-rhamnosidase</fullName>
        <ecNumber evidence="2">3.2.1.40</ecNumber>
    </recommendedName>
</protein>
<feature type="domain" description="Alpha-L-rhamnosidase six-hairpin glycosidase" evidence="6">
    <location>
        <begin position="676"/>
        <end position="1013"/>
    </location>
</feature>
<dbReference type="InterPro" id="IPR035398">
    <property type="entry name" value="Bac_rhamnosid_C"/>
</dbReference>
<dbReference type="InterPro" id="IPR035396">
    <property type="entry name" value="Bac_rhamnosid6H"/>
</dbReference>
<comment type="caution">
    <text evidence="8">The sequence shown here is derived from an EMBL/GenBank/DDBJ whole genome shotgun (WGS) entry which is preliminary data.</text>
</comment>
<dbReference type="PANTHER" id="PTHR33307">
    <property type="entry name" value="ALPHA-RHAMNOSIDASE (EUROFUNG)"/>
    <property type="match status" value="1"/>
</dbReference>
<dbReference type="Pfam" id="PF25788">
    <property type="entry name" value="Ig_Rha78A_N"/>
    <property type="match status" value="1"/>
</dbReference>
<sequence>MSQFFLIPLSPKMKISAFLALLASVIILAAPLRAAAGAIRPVEPRCEHRDNPLGLREVWPRLTWRLEAVRADDRGLAQSAWQILVASSPEKLAADAGDVWDSDRVTSPDARAVFAGRKLDALQQVWWKVRVWDGDGAASGWSAPATWSRGLEETVTLKDWPGDWIGLDPTDKERNETLTDAQRQRAARRQLKWVKAVMSGVKKRPLPAFDAKVVAPPTDTDMAADRPLTAWFAKTFRVDDKAALARAVIWIVPDMECEIWLNGRRVAAAARWEIARQIDLAPFLRDGENRAALRVTQNDGYAPAVLGEIELFPAGAASRRVPLDASWRFAASDAAAPDAPGLDDAGAWKKPELLSRVWGSAENVTHHYAPAAMLRKEFAVEKPVRRATLVATAAGIYEIEINGRRVGDDFFAPGSTEYRRRLHAQTHDVTALLGAGANAIGVTLADGWFAGVMGYSGRRHTYGGWPRARALLVIEHTDGTVARVATDRSWKAAFGPVRYADLMQGCGYDARLETPGWTRPGFDDSGWKPAATGQRPLSDGAPNQLVQTVVEGATLDGARITETLPARSVRETAPGVWLADFGQNFTGWARLKTRGGAGARVVFRHGEMLNPGGTLYTSNLRGASAVDEFWLRGDAGGETLEPRFTFHGFRYLEVRGLAQAPAPADFTGVVVHTPMKRTGWFECSDPRLNQLFSNIIWGQRGNYLEIPTDCPQRDERLGWTGDTQFFARTASYNFDTRAFLERWLESLAGDAQNAEGVFAAVAPAFPGYHVRPSTAWGDAAVIVTHVLWQHYGETRPIERHFDALARYLGWLERRARDGIVFVGGYGDWLHKGGTAKTEVMDTAYYAYLCDLMSQMAEAVGRVAEAARYAALRDEVRAAFEREFLRDDGSILESSQTGYALAFTMDLAPPRLREKMADRFNDEIKKFDWHLATGFIGTPRLMPALFNAGLDATAWRVLLQDTYPSWLFQVKLGATTMWERWDGWTPGEGFQAVAMNSFNHYAFGAVGEALYRHVAGIDTATPGFRDIVIRPRPGGGLTHARAAYEAATGRVESGWKILPGGGLALDVTIPVGSRARIHLPAANPAIVTESGRPLAAAPGVLLLPSEPPGETACETGSGEYHFEVRP</sequence>
<dbReference type="Pfam" id="PF05592">
    <property type="entry name" value="Bac_rhamnosid"/>
    <property type="match status" value="1"/>
</dbReference>
<dbReference type="InterPro" id="IPR013737">
    <property type="entry name" value="Bac_rhamnosid_N"/>
</dbReference>
<name>A0A178IDT2_9BACT</name>
<dbReference type="Pfam" id="PF08531">
    <property type="entry name" value="Bac_rhamnosid_N"/>
    <property type="match status" value="1"/>
</dbReference>
<dbReference type="EMBL" id="LRRQ01000144">
    <property type="protein sequence ID" value="OAM88140.1"/>
    <property type="molecule type" value="Genomic_DNA"/>
</dbReference>
<accession>A0A178IDT2</accession>
<evidence type="ECO:0000259" key="6">
    <source>
        <dbReference type="Pfam" id="PF17389"/>
    </source>
</evidence>
<dbReference type="SUPFAM" id="SSF48208">
    <property type="entry name" value="Six-hairpin glycosidases"/>
    <property type="match status" value="1"/>
</dbReference>
<feature type="domain" description="Bacterial alpha-L-rhamnosidase N-terminal" evidence="5">
    <location>
        <begin position="382"/>
        <end position="536"/>
    </location>
</feature>
<dbReference type="EC" id="3.2.1.40" evidence="2"/>
<dbReference type="Pfam" id="PF17390">
    <property type="entry name" value="Bac_rhamnosid_C"/>
    <property type="match status" value="1"/>
</dbReference>
<gene>
    <name evidence="8" type="ORF">AW736_18895</name>
</gene>
<evidence type="ECO:0000313" key="8">
    <source>
        <dbReference type="EMBL" id="OAM88140.1"/>
    </source>
</evidence>
<organism evidence="8 9">
    <name type="scientific">Termitidicoccus mucosus</name>
    <dbReference type="NCBI Taxonomy" id="1184151"/>
    <lineage>
        <taxon>Bacteria</taxon>
        <taxon>Pseudomonadati</taxon>
        <taxon>Verrucomicrobiota</taxon>
        <taxon>Opitutia</taxon>
        <taxon>Opitutales</taxon>
        <taxon>Opitutaceae</taxon>
        <taxon>Termitidicoccus</taxon>
    </lineage>
</organism>
<proteinExistence type="predicted"/>
<dbReference type="Proteomes" id="UP000078486">
    <property type="component" value="Unassembled WGS sequence"/>
</dbReference>
<dbReference type="GO" id="GO:0030596">
    <property type="term" value="F:alpha-L-rhamnosidase activity"/>
    <property type="evidence" value="ECO:0007669"/>
    <property type="project" value="UniProtKB-EC"/>
</dbReference>
<dbReference type="STRING" id="1184151.AW736_18895"/>
<dbReference type="Pfam" id="PF17389">
    <property type="entry name" value="Bac_rhamnosid6H"/>
    <property type="match status" value="1"/>
</dbReference>
<evidence type="ECO:0000256" key="2">
    <source>
        <dbReference type="ARBA" id="ARBA00012652"/>
    </source>
</evidence>
<dbReference type="OrthoDB" id="9761045at2"/>
<evidence type="ECO:0000256" key="3">
    <source>
        <dbReference type="ARBA" id="ARBA00022801"/>
    </source>
</evidence>